<dbReference type="Proteomes" id="UP000199051">
    <property type="component" value="Unassembled WGS sequence"/>
</dbReference>
<gene>
    <name evidence="2" type="ORF">SAMN04487818_110116</name>
</gene>
<reference evidence="3" key="1">
    <citation type="submission" date="2016-10" db="EMBL/GenBank/DDBJ databases">
        <authorList>
            <person name="Varghese N."/>
            <person name="Submissions S."/>
        </authorList>
    </citation>
    <scope>NUCLEOTIDE SEQUENCE [LARGE SCALE GENOMIC DNA]</scope>
    <source>
        <strain evidence="3">DSM 44260</strain>
    </source>
</reference>
<dbReference type="SUPFAM" id="SSF48452">
    <property type="entry name" value="TPR-like"/>
    <property type="match status" value="2"/>
</dbReference>
<keyword evidence="3" id="KW-1185">Reference proteome</keyword>
<feature type="region of interest" description="Disordered" evidence="1">
    <location>
        <begin position="55"/>
        <end position="88"/>
    </location>
</feature>
<dbReference type="InterPro" id="IPR047738">
    <property type="entry name" value="SAV_2336-like_N"/>
</dbReference>
<dbReference type="EMBL" id="FOGI01000010">
    <property type="protein sequence ID" value="SES32171.1"/>
    <property type="molecule type" value="Genomic_DNA"/>
</dbReference>
<proteinExistence type="predicted"/>
<sequence>MTDALAGVVAAISAAVPELDVWAVADAMWLAGQVVLPPVEPVVVPPRAPVVTPPVVPEPARVDPPAPVERRPVVERTSSSLERRQGKPATVPVTRASVDLLAMGRALRPFLKPWRAGVRNRLDVDATVERYAAEGILVPVVAPEPERWFDVVVVVDTSTTMSVWHDDVSAFVALLRRMGAFRQVRVWQLAPATAAVRDDDGPITSLPRRLRTPGSRRLVMFLSDFTAPEWRSGPLWNLVRSAAATTPTVIIDPLPQRLWRHSALNQRRVRTHALTPGRLTTGVPTVSLTPASIARWSHTLMRGAHPGCDAILVDSPVRPSIPATITEVAESFLHTATPAAVRLAVLCSHFSRFGLPLLHLIRHTMVPDAGLSDIAEFLSSGLLTVITPDPRYPVLAFRLAAAPLIQTHLTHQDAWDLVETLTAHIATQTPTPSGVSALILDPAARATLPAESQQFATAATDLLNTLDAADPIATPTTRLVDDAQARVVAVGDRTALLITSRLALLLAASEKLPDQVEIGVIGESATTTGTVVWHSGRLALLTTTEDVVPDLPPVRWGTPVTGGAEGEHKVIGRSLAPSRLVWTTTLPFTDPLTVEYPRHIRDANGYTFSGGAIVFHEGLVVGVIPTLTPQSPAHHAVVTTRTLLDRENFREVVAAHAGACFPEPLELAEFSTPPPTLPTFGHVLTPAPLLNPALGAFPTPTEQPWLDTFDTLLTSNAVLNFANPDLPAHPTLTARLANGLPAEWTVAWLDWPHLATLALSPHDPVLIICADPPPDATIPLPQGGTHLLLLSEHPLPSAAISVITPVVTGATDVPLRRTGRLVRGIQVRVAELARDLEHAHRNPPGDINALLRHEVDLWQIVHRLPLDDAAKLVLLSPATRAHALELVNKEAVVDAIARFYPSGHHFISAPDFLRRGCLGVFGQTSPGHLLRSTTTEDRIRLVLLLDKASGGGEFTELIGLLVRDREMAELILVLAPSLTNSDTFVEALPRGMAQGRRNRLLKLLPDYSEVLADFAVELTRAVTRGDAAMMIRLNRAGRYGEAIHIGTTPLLDVTMANELAVAYYAEEHLKQAEQAAKYAATTYETNRGRDRLSWHNHAVALNNHAMALLALARPDQALRAISDSFMVGNDSYDVRSFSTTLINAAMIEYATGKRRAVVDRARTALDNALELSAANPDAHRTHLAHVQTIIARLSLSDDPALDLAQQAVETLRASRLCGPATLAHSLTILSLTHCATGNLDAALQAAEEAVSLASSQPRATTTAEAFEARAAVQREMGRLMSADDCHRTSIAIYRSLLPNRPELRSDLATCLNNHGITLDLMADTPGAITVHTEAATLFRELADENRGAYRVELAICLANLALAYGPSQQAHTAAGEALAIFQNLARHDPGHAKALERTERIYEYVRQSDPGDGTAGV</sequence>
<dbReference type="InterPro" id="IPR011990">
    <property type="entry name" value="TPR-like_helical_dom_sf"/>
</dbReference>
<dbReference type="NCBIfam" id="NF041121">
    <property type="entry name" value="SAV_2336_NTERM"/>
    <property type="match status" value="1"/>
</dbReference>
<name>A0A1H9WEF2_9PSEU</name>
<organism evidence="2 3">
    <name type="scientific">Actinokineospora terrae</name>
    <dbReference type="NCBI Taxonomy" id="155974"/>
    <lineage>
        <taxon>Bacteria</taxon>
        <taxon>Bacillati</taxon>
        <taxon>Actinomycetota</taxon>
        <taxon>Actinomycetes</taxon>
        <taxon>Pseudonocardiales</taxon>
        <taxon>Pseudonocardiaceae</taxon>
        <taxon>Actinokineospora</taxon>
    </lineage>
</organism>
<evidence type="ECO:0000256" key="1">
    <source>
        <dbReference type="SAM" id="MobiDB-lite"/>
    </source>
</evidence>
<dbReference type="Gene3D" id="1.25.40.10">
    <property type="entry name" value="Tetratricopeptide repeat domain"/>
    <property type="match status" value="2"/>
</dbReference>
<feature type="compositionally biased region" description="Pro residues" evidence="1">
    <location>
        <begin position="55"/>
        <end position="67"/>
    </location>
</feature>
<evidence type="ECO:0008006" key="4">
    <source>
        <dbReference type="Google" id="ProtNLM"/>
    </source>
</evidence>
<dbReference type="STRING" id="155974.SAMN04487818_110116"/>
<evidence type="ECO:0000313" key="3">
    <source>
        <dbReference type="Proteomes" id="UP000199051"/>
    </source>
</evidence>
<accession>A0A1H9WEF2</accession>
<protein>
    <recommendedName>
        <fullName evidence="4">Tetratricopeptide repeat-containing protein</fullName>
    </recommendedName>
</protein>
<dbReference type="RefSeq" id="WP_143073606.1">
    <property type="nucleotide sequence ID" value="NZ_FOGI01000010.1"/>
</dbReference>
<evidence type="ECO:0000313" key="2">
    <source>
        <dbReference type="EMBL" id="SES32171.1"/>
    </source>
</evidence>